<feature type="chain" id="PRO_5003259562" evidence="1">
    <location>
        <begin position="24"/>
        <end position="435"/>
    </location>
</feature>
<dbReference type="Pfam" id="PF16683">
    <property type="entry name" value="TGase_elicitor"/>
    <property type="match status" value="1"/>
</dbReference>
<name>F0VZK2_9STRA</name>
<dbReference type="EMBL" id="FR824047">
    <property type="protein sequence ID" value="CCA14232.1"/>
    <property type="molecule type" value="Genomic_DNA"/>
</dbReference>
<organism evidence="2">
    <name type="scientific">Albugo laibachii Nc14</name>
    <dbReference type="NCBI Taxonomy" id="890382"/>
    <lineage>
        <taxon>Eukaryota</taxon>
        <taxon>Sar</taxon>
        <taxon>Stramenopiles</taxon>
        <taxon>Oomycota</taxon>
        <taxon>Peronosporomycetes</taxon>
        <taxon>Albuginales</taxon>
        <taxon>Albuginaceae</taxon>
        <taxon>Albugo</taxon>
    </lineage>
</organism>
<gene>
    <name evidence="2" type="primary">AlNc14C2G340</name>
    <name evidence="2" type="ORF">ALNC14_003750</name>
</gene>
<sequence length="435" mass="49214">MTSYWRLVAFILGLIQRDRSSNGLPMNSSPYYSFTSRRLGDSPATAAEGAEEGTARKLTAFNQTEITELENLEQLLGIKLEYNLSTLIQLTSRNITHIPWTSSYWPNWRNGIGRPWEGNTTRSPAEKYGTCFDNPKFFGLVTKAYGVRSEQVGNIVPCTSNADCKGVTISSSGCAKLPQESSGKCMLKWYGLCHAWAPASLMEDEPVCPVMYNNMLFQPFDIKALLIQAYDGALVETAFIGQRCLSDNNDTDKYGRYLSPERLDINAGSFFIAVMNLIGLHDKGFILDKDAGRPVWNQPAFGYQIKKFAMVDPKQVVKDLYHTDTYPFNDKMERLAYVKLKLYWMGEQISNRPSISTGRYQRAVKSSTYHMLLELNDGYEILGGEFIKNSTRIHPDFIWLMKEPAPADTLTNLGLRLSDVRDLVKKSRECLKKPQ</sequence>
<accession>F0VZK2</accession>
<dbReference type="GO" id="GO:0016755">
    <property type="term" value="F:aminoacyltransferase activity"/>
    <property type="evidence" value="ECO:0007669"/>
    <property type="project" value="InterPro"/>
</dbReference>
<dbReference type="AlphaFoldDB" id="F0VZK2"/>
<keyword evidence="1" id="KW-0732">Signal</keyword>
<feature type="signal peptide" evidence="1">
    <location>
        <begin position="1"/>
        <end position="23"/>
    </location>
</feature>
<reference evidence="2" key="1">
    <citation type="journal article" date="2011" name="PLoS Biol.">
        <title>Gene gain and loss during evolution of obligate parasitism in the white rust pathogen of Arabidopsis thaliana.</title>
        <authorList>
            <person name="Kemen E."/>
            <person name="Gardiner A."/>
            <person name="Schultz-Larsen T."/>
            <person name="Kemen A.C."/>
            <person name="Balmuth A.L."/>
            <person name="Robert-Seilaniantz A."/>
            <person name="Bailey K."/>
            <person name="Holub E."/>
            <person name="Studholme D.J."/>
            <person name="Maclean D."/>
            <person name="Jones J.D."/>
        </authorList>
    </citation>
    <scope>NUCLEOTIDE SEQUENCE</scope>
</reference>
<evidence type="ECO:0000256" key="1">
    <source>
        <dbReference type="SAM" id="SignalP"/>
    </source>
</evidence>
<proteinExistence type="predicted"/>
<protein>
    <submittedName>
        <fullName evidence="2">Elicitorlike transglutaminase M81like protein putati</fullName>
    </submittedName>
</protein>
<dbReference type="InterPro" id="IPR032048">
    <property type="entry name" value="TGase_elicitor"/>
</dbReference>
<evidence type="ECO:0000313" key="2">
    <source>
        <dbReference type="EMBL" id="CCA14232.1"/>
    </source>
</evidence>
<dbReference type="Gene3D" id="3.30.40.240">
    <property type="entry name" value="Transglutaminase elicitor, body domain"/>
    <property type="match status" value="1"/>
</dbReference>
<reference evidence="2" key="2">
    <citation type="submission" date="2011-02" db="EMBL/GenBank/DDBJ databases">
        <authorList>
            <person name="MacLean D."/>
        </authorList>
    </citation>
    <scope>NUCLEOTIDE SEQUENCE</scope>
</reference>
<dbReference type="HOGENOM" id="CLU_013767_2_0_1"/>